<dbReference type="PANTHER" id="PTHR31739">
    <property type="entry name" value="ENT-COPALYL DIPHOSPHATE SYNTHASE, CHLOROPLASTIC"/>
    <property type="match status" value="1"/>
</dbReference>
<evidence type="ECO:0000259" key="2">
    <source>
        <dbReference type="Pfam" id="PF01397"/>
    </source>
</evidence>
<dbReference type="InterPro" id="IPR050148">
    <property type="entry name" value="Terpene_synthase-like"/>
</dbReference>
<dbReference type="SUPFAM" id="SSF48576">
    <property type="entry name" value="Terpenoid synthases"/>
    <property type="match status" value="1"/>
</dbReference>
<dbReference type="Pfam" id="PF03936">
    <property type="entry name" value="Terpene_synth_C"/>
    <property type="match status" value="1"/>
</dbReference>
<gene>
    <name evidence="4" type="ORF">CDL12_09427</name>
</gene>
<dbReference type="STRING" id="429701.A0A2G9HK45"/>
<dbReference type="Pfam" id="PF01397">
    <property type="entry name" value="Terpene_synth"/>
    <property type="match status" value="1"/>
</dbReference>
<dbReference type="Gene3D" id="1.50.10.160">
    <property type="match status" value="1"/>
</dbReference>
<keyword evidence="1" id="KW-0479">Metal-binding</keyword>
<reference evidence="5" key="1">
    <citation type="journal article" date="2018" name="Gigascience">
        <title>Genome assembly of the Pink Ipe (Handroanthus impetiginosus, Bignoniaceae), a highly valued, ecologically keystone Neotropical timber forest tree.</title>
        <authorList>
            <person name="Silva-Junior O.B."/>
            <person name="Grattapaglia D."/>
            <person name="Novaes E."/>
            <person name="Collevatti R.G."/>
        </authorList>
    </citation>
    <scope>NUCLEOTIDE SEQUENCE [LARGE SCALE GENOMIC DNA]</scope>
    <source>
        <strain evidence="5">cv. UFG-1</strain>
    </source>
</reference>
<dbReference type="InterPro" id="IPR036965">
    <property type="entry name" value="Terpene_synth_N_sf"/>
</dbReference>
<dbReference type="SFLD" id="SFLDG01014">
    <property type="entry name" value="Terpene_Cyclase_Like_1_N-term"/>
    <property type="match status" value="1"/>
</dbReference>
<dbReference type="InterPro" id="IPR008949">
    <property type="entry name" value="Isoprenoid_synthase_dom_sf"/>
</dbReference>
<dbReference type="PANTHER" id="PTHR31739:SF30">
    <property type="entry name" value="COPAL-8-OL DIPHOSPHATE HYDRATASE, CHLOROPLASTIC"/>
    <property type="match status" value="1"/>
</dbReference>
<keyword evidence="5" id="KW-1185">Reference proteome</keyword>
<dbReference type="GO" id="GO:0009507">
    <property type="term" value="C:chloroplast"/>
    <property type="evidence" value="ECO:0007669"/>
    <property type="project" value="TreeGrafter"/>
</dbReference>
<dbReference type="GO" id="GO:0010333">
    <property type="term" value="F:terpene synthase activity"/>
    <property type="evidence" value="ECO:0007669"/>
    <property type="project" value="InterPro"/>
</dbReference>
<dbReference type="EC" id="4.2.1.133" evidence="4"/>
<dbReference type="InterPro" id="IPR001906">
    <property type="entry name" value="Terpene_synth_N"/>
</dbReference>
<dbReference type="Proteomes" id="UP000231279">
    <property type="component" value="Unassembled WGS sequence"/>
</dbReference>
<keyword evidence="4" id="KW-0456">Lyase</keyword>
<dbReference type="GO" id="GO:0009686">
    <property type="term" value="P:gibberellin biosynthetic process"/>
    <property type="evidence" value="ECO:0007669"/>
    <property type="project" value="TreeGrafter"/>
</dbReference>
<dbReference type="EMBL" id="NKXS01001578">
    <property type="protein sequence ID" value="PIN17901.1"/>
    <property type="molecule type" value="Genomic_DNA"/>
</dbReference>
<dbReference type="Gene3D" id="1.10.600.10">
    <property type="entry name" value="Farnesyl Diphosphate Synthase"/>
    <property type="match status" value="1"/>
</dbReference>
<dbReference type="InterPro" id="IPR005630">
    <property type="entry name" value="Terpene_synthase_metal-bd"/>
</dbReference>
<sequence length="802" mass="92704">MGSISTLNLNYSAVVNRKIAMSTKVYLPEGFTSTLMNSKKLHVSPDYQVLNYKQVSIVMETRVASLDVPLVPEKDDSTEEAVAAIVKDNKIEDAIQYIKSLLSTTGDGRISVSPYDTAWVALIRNADGSDTPQFPTSLDWIAQNQLSDGSWGDEKFFCAYDRLLNTLACVVALRSWNIHPDKSQKGISYIKENVYKLEDAKAEHRTCGFEVIFPALLQKAINMGIDDIPYDASVIRQIYNVREEKLKRIPMEMMHKVPTSLLFSLEGLENLNWQKLLKLQAVDGSFLTSPSSTAFAFMETKDEKCFEFIKKTVEKFNGGAPHTYPVDVFGRLWAVDRLQRLGISRFFESEIESCLNYIYCVWTDKGVFSGRDSEFCDIDDTSMGFRLLRLQGHDVDPNVFKNFKNDNKFSCYGGQIIESPSPIYNLYRASQIRFPGEKILEEAEQFAYNFLQEKLESNQILDKWIISKHLPDEIKIGLEMPWYSSLPRVLTRFYLEHYGAADDVWIGKTLYRMPEISNDTYMELARLDYNRCQTQHQIEWLYMQKWYGNYNIQEFGITRKELLRAYFLATATIFEPERSKERTAWAKFKIISKMITSFFNEETTIWDHKNALLTAVRNNINGPWKTKSTKSEHGLLNNLLATLDQLLHGFDKHTRHQLKNAWVVWLTKLHDEEDNYSEAELLATTLNICAGHIPYKEDILFHHEYKTLSSLTNKICRQLQLIHNKKVLGNEDWETAKSSLKNVEFKQDMQTLVKFALEETGGIHRSIKQTFFSVVKTFYYGAYNADEIIDMHIYKVLFEPVV</sequence>
<evidence type="ECO:0000259" key="3">
    <source>
        <dbReference type="Pfam" id="PF03936"/>
    </source>
</evidence>
<evidence type="ECO:0000313" key="4">
    <source>
        <dbReference type="EMBL" id="PIN17901.1"/>
    </source>
</evidence>
<evidence type="ECO:0000256" key="1">
    <source>
        <dbReference type="ARBA" id="ARBA00022723"/>
    </source>
</evidence>
<dbReference type="SUPFAM" id="SSF48239">
    <property type="entry name" value="Terpenoid cyclases/Protein prenyltransferases"/>
    <property type="match status" value="2"/>
</dbReference>
<proteinExistence type="predicted"/>
<protein>
    <submittedName>
        <fullName evidence="4">Copal-8-ol diphosphate hydratase</fullName>
        <ecNumber evidence="4">4.2.1.133</ecNumber>
    </submittedName>
</protein>
<name>A0A2G9HK45_9LAMI</name>
<evidence type="ECO:0000313" key="5">
    <source>
        <dbReference type="Proteomes" id="UP000231279"/>
    </source>
</evidence>
<dbReference type="InterPro" id="IPR008930">
    <property type="entry name" value="Terpenoid_cyclase/PrenylTrfase"/>
</dbReference>
<accession>A0A2G9HK45</accession>
<feature type="domain" description="Terpene synthase metal-binding" evidence="3">
    <location>
        <begin position="553"/>
        <end position="616"/>
    </location>
</feature>
<organism evidence="4 5">
    <name type="scientific">Handroanthus impetiginosus</name>
    <dbReference type="NCBI Taxonomy" id="429701"/>
    <lineage>
        <taxon>Eukaryota</taxon>
        <taxon>Viridiplantae</taxon>
        <taxon>Streptophyta</taxon>
        <taxon>Embryophyta</taxon>
        <taxon>Tracheophyta</taxon>
        <taxon>Spermatophyta</taxon>
        <taxon>Magnoliopsida</taxon>
        <taxon>eudicotyledons</taxon>
        <taxon>Gunneridae</taxon>
        <taxon>Pentapetalae</taxon>
        <taxon>asterids</taxon>
        <taxon>lamiids</taxon>
        <taxon>Lamiales</taxon>
        <taxon>Bignoniaceae</taxon>
        <taxon>Crescentiina</taxon>
        <taxon>Tabebuia alliance</taxon>
        <taxon>Handroanthus</taxon>
    </lineage>
</organism>
<dbReference type="OrthoDB" id="2343925at2759"/>
<comment type="caution">
    <text evidence="4">The sequence shown here is derived from an EMBL/GenBank/DDBJ whole genome shotgun (WGS) entry which is preliminary data.</text>
</comment>
<dbReference type="Gene3D" id="1.50.10.130">
    <property type="entry name" value="Terpene synthase, N-terminal domain"/>
    <property type="match status" value="1"/>
</dbReference>
<dbReference type="FunFam" id="1.50.10.130:FF:000002">
    <property type="entry name" value="Ent-copalyl diphosphate synthase, chloroplastic"/>
    <property type="match status" value="1"/>
</dbReference>
<dbReference type="AlphaFoldDB" id="A0A2G9HK45"/>
<dbReference type="SFLD" id="SFLDG01605">
    <property type="entry name" value="Terpene_Cyclase_Like_1_N-term"/>
    <property type="match status" value="1"/>
</dbReference>
<dbReference type="GO" id="GO:0102161">
    <property type="term" value="F:copal-8-ol diphosphate synthase activity"/>
    <property type="evidence" value="ECO:0007669"/>
    <property type="project" value="UniProtKB-EC"/>
</dbReference>
<feature type="domain" description="Terpene synthase N-terminal" evidence="2">
    <location>
        <begin position="272"/>
        <end position="475"/>
    </location>
</feature>
<dbReference type="GO" id="GO:0000287">
    <property type="term" value="F:magnesium ion binding"/>
    <property type="evidence" value="ECO:0007669"/>
    <property type="project" value="InterPro"/>
</dbReference>